<dbReference type="CDD" id="cd02440">
    <property type="entry name" value="AdoMet_MTases"/>
    <property type="match status" value="1"/>
</dbReference>
<dbReference type="InterPro" id="IPR029063">
    <property type="entry name" value="SAM-dependent_MTases_sf"/>
</dbReference>
<dbReference type="GO" id="GO:0008168">
    <property type="term" value="F:methyltransferase activity"/>
    <property type="evidence" value="ECO:0007669"/>
    <property type="project" value="UniProtKB-KW"/>
</dbReference>
<evidence type="ECO:0000313" key="1">
    <source>
        <dbReference type="EMBL" id="WKN38569.1"/>
    </source>
</evidence>
<dbReference type="AlphaFoldDB" id="A0AA49GRH7"/>
<organism evidence="1">
    <name type="scientific">Roseihalotalea indica</name>
    <dbReference type="NCBI Taxonomy" id="2867963"/>
    <lineage>
        <taxon>Bacteria</taxon>
        <taxon>Pseudomonadati</taxon>
        <taxon>Bacteroidota</taxon>
        <taxon>Cytophagia</taxon>
        <taxon>Cytophagales</taxon>
        <taxon>Catalimonadaceae</taxon>
        <taxon>Roseihalotalea</taxon>
    </lineage>
</organism>
<dbReference type="EMBL" id="CP120682">
    <property type="protein sequence ID" value="WKN38569.1"/>
    <property type="molecule type" value="Genomic_DNA"/>
</dbReference>
<keyword evidence="1" id="KW-0489">Methyltransferase</keyword>
<dbReference type="PANTHER" id="PTHR43861">
    <property type="entry name" value="TRANS-ACONITATE 2-METHYLTRANSFERASE-RELATED"/>
    <property type="match status" value="1"/>
</dbReference>
<sequence>MAGNYYKKVAATYDRQWQTYTDRTLNKMMEYLPDSLTGKVILDVGCGTGELIKRMLVEHPEIKQIVGYDPSEEMLQQAQYKIQSLPDELNQKVVLQRDDEYNTTFDLIVTSSVLHYLSQPQTNLEQLSLLLRPQGRIILLDYTKAGWLARYFEWAIKWIDQQHEQAYFPTEMKELVTNAGFRVDRSQTFRINFFWKGFIVRAYY</sequence>
<protein>
    <submittedName>
        <fullName evidence="1">Class I SAM-dependent methyltransferase</fullName>
    </submittedName>
</protein>
<dbReference type="Pfam" id="PF13489">
    <property type="entry name" value="Methyltransf_23"/>
    <property type="match status" value="1"/>
</dbReference>
<reference evidence="1" key="2">
    <citation type="journal article" date="2024" name="Antonie Van Leeuwenhoek">
        <title>Roseihalotalea indica gen. nov., sp. nov., a halophilic Bacteroidetes from mesopelagic Southwest Indian Ocean with higher carbohydrate metabolic potential.</title>
        <authorList>
            <person name="Chen B."/>
            <person name="Zhang M."/>
            <person name="Lin D."/>
            <person name="Ye J."/>
            <person name="Tang K."/>
        </authorList>
    </citation>
    <scope>NUCLEOTIDE SEQUENCE</scope>
    <source>
        <strain evidence="1">TK19036</strain>
    </source>
</reference>
<keyword evidence="1" id="KW-0808">Transferase</keyword>
<dbReference type="SUPFAM" id="SSF53335">
    <property type="entry name" value="S-adenosyl-L-methionine-dependent methyltransferases"/>
    <property type="match status" value="1"/>
</dbReference>
<proteinExistence type="predicted"/>
<accession>A0AA49GRH7</accession>
<dbReference type="Gene3D" id="3.40.50.150">
    <property type="entry name" value="Vaccinia Virus protein VP39"/>
    <property type="match status" value="1"/>
</dbReference>
<gene>
    <name evidence="1" type="ORF">K4G66_07620</name>
</gene>
<reference evidence="1" key="1">
    <citation type="journal article" date="2023" name="Comput. Struct. Biotechnol. J.">
        <title>Discovery of a novel marine Bacteroidetes with a rich repertoire of carbohydrate-active enzymes.</title>
        <authorList>
            <person name="Chen B."/>
            <person name="Liu G."/>
            <person name="Chen Q."/>
            <person name="Wang H."/>
            <person name="Liu L."/>
            <person name="Tang K."/>
        </authorList>
    </citation>
    <scope>NUCLEOTIDE SEQUENCE</scope>
    <source>
        <strain evidence="1">TK19036</strain>
    </source>
</reference>
<name>A0AA49GRH7_9BACT</name>
<dbReference type="GO" id="GO:0032259">
    <property type="term" value="P:methylation"/>
    <property type="evidence" value="ECO:0007669"/>
    <property type="project" value="UniProtKB-KW"/>
</dbReference>